<evidence type="ECO:0000259" key="5">
    <source>
        <dbReference type="PROSITE" id="PS50931"/>
    </source>
</evidence>
<dbReference type="PRINTS" id="PR00039">
    <property type="entry name" value="HTHLYSR"/>
</dbReference>
<dbReference type="RefSeq" id="WP_121059174.1">
    <property type="nucleotide sequence ID" value="NZ_RCDB01000002.1"/>
</dbReference>
<evidence type="ECO:0000256" key="1">
    <source>
        <dbReference type="ARBA" id="ARBA00009437"/>
    </source>
</evidence>
<dbReference type="SUPFAM" id="SSF53850">
    <property type="entry name" value="Periplasmic binding protein-like II"/>
    <property type="match status" value="1"/>
</dbReference>
<keyword evidence="7" id="KW-1185">Reference proteome</keyword>
<dbReference type="GO" id="GO:0000976">
    <property type="term" value="F:transcription cis-regulatory region binding"/>
    <property type="evidence" value="ECO:0007669"/>
    <property type="project" value="TreeGrafter"/>
</dbReference>
<dbReference type="Gene3D" id="1.10.10.10">
    <property type="entry name" value="Winged helix-like DNA-binding domain superfamily/Winged helix DNA-binding domain"/>
    <property type="match status" value="1"/>
</dbReference>
<dbReference type="SUPFAM" id="SSF46785">
    <property type="entry name" value="Winged helix' DNA-binding domain"/>
    <property type="match status" value="1"/>
</dbReference>
<dbReference type="PANTHER" id="PTHR30126:SF39">
    <property type="entry name" value="HTH-TYPE TRANSCRIPTIONAL REGULATOR CYSL"/>
    <property type="match status" value="1"/>
</dbReference>
<protein>
    <submittedName>
        <fullName evidence="6">DNA-binding transcriptional LysR family regulator</fullName>
    </submittedName>
</protein>
<sequence>MSRPSLDHLRTFVTVYRAGSVTRAARLLGISQGTASMHVQALEESLGYALFHRDHDGVTPTGRGVELAREVAGHVDAIEDAALLSGPDAGPARAVRIGGPAELLSTMVVPHLRGLIDAAGAPVFLQFGLAEDLLDRLADRSLDIVASSVPPRRRGVASVPLYDEEFVLVATSRWTGVDLDTIPAVAYAENLPIIRRYWRSVFDRPPTGLRVAAVVPDLRGIRTLILAGAGMSVLPTYLVAADLATGALVALDTPDLAPLNTVFLATRGREATSNASVGAAATHLRTLIR</sequence>
<accession>A0A498C3K5</accession>
<dbReference type="Proteomes" id="UP000273158">
    <property type="component" value="Unassembled WGS sequence"/>
</dbReference>
<dbReference type="PANTHER" id="PTHR30126">
    <property type="entry name" value="HTH-TYPE TRANSCRIPTIONAL REGULATOR"/>
    <property type="match status" value="1"/>
</dbReference>
<evidence type="ECO:0000256" key="4">
    <source>
        <dbReference type="ARBA" id="ARBA00023163"/>
    </source>
</evidence>
<dbReference type="PROSITE" id="PS50931">
    <property type="entry name" value="HTH_LYSR"/>
    <property type="match status" value="1"/>
</dbReference>
<dbReference type="AlphaFoldDB" id="A0A498C3K5"/>
<dbReference type="InterPro" id="IPR036388">
    <property type="entry name" value="WH-like_DNA-bd_sf"/>
</dbReference>
<proteinExistence type="inferred from homology"/>
<dbReference type="InterPro" id="IPR005119">
    <property type="entry name" value="LysR_subst-bd"/>
</dbReference>
<dbReference type="GO" id="GO:0003700">
    <property type="term" value="F:DNA-binding transcription factor activity"/>
    <property type="evidence" value="ECO:0007669"/>
    <property type="project" value="InterPro"/>
</dbReference>
<dbReference type="Gene3D" id="3.40.190.10">
    <property type="entry name" value="Periplasmic binding protein-like II"/>
    <property type="match status" value="2"/>
</dbReference>
<feature type="domain" description="HTH lysR-type" evidence="5">
    <location>
        <begin position="4"/>
        <end position="61"/>
    </location>
</feature>
<name>A0A498C3K5_9MICO</name>
<organism evidence="6 7">
    <name type="scientific">Microbacterium telephonicum</name>
    <dbReference type="NCBI Taxonomy" id="1714841"/>
    <lineage>
        <taxon>Bacteria</taxon>
        <taxon>Bacillati</taxon>
        <taxon>Actinomycetota</taxon>
        <taxon>Actinomycetes</taxon>
        <taxon>Micrococcales</taxon>
        <taxon>Microbacteriaceae</taxon>
        <taxon>Microbacterium</taxon>
    </lineage>
</organism>
<dbReference type="EMBL" id="RCDB01000002">
    <property type="protein sequence ID" value="RLK49713.1"/>
    <property type="molecule type" value="Genomic_DNA"/>
</dbReference>
<comment type="caution">
    <text evidence="6">The sequence shown here is derived from an EMBL/GenBank/DDBJ whole genome shotgun (WGS) entry which is preliminary data.</text>
</comment>
<dbReference type="Pfam" id="PF00126">
    <property type="entry name" value="HTH_1"/>
    <property type="match status" value="1"/>
</dbReference>
<evidence type="ECO:0000256" key="3">
    <source>
        <dbReference type="ARBA" id="ARBA00023125"/>
    </source>
</evidence>
<gene>
    <name evidence="6" type="ORF">C7474_1874</name>
</gene>
<dbReference type="OrthoDB" id="8717159at2"/>
<keyword evidence="4" id="KW-0804">Transcription</keyword>
<reference evidence="6 7" key="1">
    <citation type="journal article" date="2015" name="Stand. Genomic Sci.">
        <title>Genomic Encyclopedia of Bacterial and Archaeal Type Strains, Phase III: the genomes of soil and plant-associated and newly described type strains.</title>
        <authorList>
            <person name="Whitman W.B."/>
            <person name="Woyke T."/>
            <person name="Klenk H.P."/>
            <person name="Zhou Y."/>
            <person name="Lilburn T.G."/>
            <person name="Beck B.J."/>
            <person name="De Vos P."/>
            <person name="Vandamme P."/>
            <person name="Eisen J.A."/>
            <person name="Garrity G."/>
            <person name="Hugenholtz P."/>
            <person name="Kyrpides N.C."/>
        </authorList>
    </citation>
    <scope>NUCLEOTIDE SEQUENCE [LARGE SCALE GENOMIC DNA]</scope>
    <source>
        <strain evidence="6 7">S2T63</strain>
    </source>
</reference>
<evidence type="ECO:0000313" key="6">
    <source>
        <dbReference type="EMBL" id="RLK49713.1"/>
    </source>
</evidence>
<evidence type="ECO:0000256" key="2">
    <source>
        <dbReference type="ARBA" id="ARBA00023015"/>
    </source>
</evidence>
<dbReference type="InterPro" id="IPR000847">
    <property type="entry name" value="LysR_HTH_N"/>
</dbReference>
<dbReference type="CDD" id="cd05466">
    <property type="entry name" value="PBP2_LTTR_substrate"/>
    <property type="match status" value="1"/>
</dbReference>
<evidence type="ECO:0000313" key="7">
    <source>
        <dbReference type="Proteomes" id="UP000273158"/>
    </source>
</evidence>
<dbReference type="Pfam" id="PF03466">
    <property type="entry name" value="LysR_substrate"/>
    <property type="match status" value="1"/>
</dbReference>
<dbReference type="InterPro" id="IPR036390">
    <property type="entry name" value="WH_DNA-bd_sf"/>
</dbReference>
<keyword evidence="3 6" id="KW-0238">DNA-binding</keyword>
<keyword evidence="2" id="KW-0805">Transcription regulation</keyword>
<comment type="similarity">
    <text evidence="1">Belongs to the LysR transcriptional regulatory family.</text>
</comment>